<dbReference type="Pfam" id="PF08263">
    <property type="entry name" value="LRRNT_2"/>
    <property type="match status" value="1"/>
</dbReference>
<evidence type="ECO:0000313" key="4">
    <source>
        <dbReference type="EMBL" id="KAL2528969.1"/>
    </source>
</evidence>
<name>A0ABD1UV80_9LAMI</name>
<dbReference type="PANTHER" id="PTHR48010:SF42">
    <property type="entry name" value="PROTEIN KINASE DOMAIN-CONTAINING PROTEIN"/>
    <property type="match status" value="1"/>
</dbReference>
<dbReference type="InterPro" id="IPR050994">
    <property type="entry name" value="At_inactive_RLKs"/>
</dbReference>
<feature type="domain" description="Leucine-rich repeat-containing N-terminal plant-type" evidence="3">
    <location>
        <begin position="2"/>
        <end position="37"/>
    </location>
</feature>
<comment type="caution">
    <text evidence="4">The sequence shown here is derived from an EMBL/GenBank/DDBJ whole genome shotgun (WGS) entry which is preliminary data.</text>
</comment>
<gene>
    <name evidence="4" type="ORF">Fot_21570</name>
</gene>
<proteinExistence type="predicted"/>
<evidence type="ECO:0000259" key="3">
    <source>
        <dbReference type="Pfam" id="PF08263"/>
    </source>
</evidence>
<accession>A0ABD1UV80</accession>
<dbReference type="EMBL" id="JBFOLJ010000006">
    <property type="protein sequence ID" value="KAL2528969.1"/>
    <property type="molecule type" value="Genomic_DNA"/>
</dbReference>
<evidence type="ECO:0000313" key="5">
    <source>
        <dbReference type="Proteomes" id="UP001604277"/>
    </source>
</evidence>
<dbReference type="InterPro" id="IPR001611">
    <property type="entry name" value="Leu-rich_rpt"/>
</dbReference>
<dbReference type="Pfam" id="PF00560">
    <property type="entry name" value="LRR_1"/>
    <property type="match status" value="2"/>
</dbReference>
<dbReference type="InterPro" id="IPR013210">
    <property type="entry name" value="LRR_N_plant-typ"/>
</dbReference>
<evidence type="ECO:0000256" key="1">
    <source>
        <dbReference type="ARBA" id="ARBA00022614"/>
    </source>
</evidence>
<keyword evidence="5" id="KW-1185">Reference proteome</keyword>
<evidence type="ECO:0000256" key="2">
    <source>
        <dbReference type="ARBA" id="ARBA00022737"/>
    </source>
</evidence>
<dbReference type="AlphaFoldDB" id="A0ABD1UV80"/>
<dbReference type="SUPFAM" id="SSF52058">
    <property type="entry name" value="L domain-like"/>
    <property type="match status" value="1"/>
</dbReference>
<dbReference type="PANTHER" id="PTHR48010">
    <property type="entry name" value="OS05G0588300 PROTEIN"/>
    <property type="match status" value="1"/>
</dbReference>
<dbReference type="InterPro" id="IPR032675">
    <property type="entry name" value="LRR_dom_sf"/>
</dbReference>
<keyword evidence="1" id="KW-0433">Leucine-rich repeat</keyword>
<dbReference type="Proteomes" id="UP001604277">
    <property type="component" value="Unassembled WGS sequence"/>
</dbReference>
<reference evidence="5" key="1">
    <citation type="submission" date="2024-07" db="EMBL/GenBank/DDBJ databases">
        <title>Two chromosome-level genome assemblies of Korean endemic species Abeliophyllum distichum and Forsythia ovata (Oleaceae).</title>
        <authorList>
            <person name="Jang H."/>
        </authorList>
    </citation>
    <scope>NUCLEOTIDE SEQUENCE [LARGE SCALE GENOMIC DNA]</scope>
</reference>
<protein>
    <submittedName>
        <fullName evidence="4">Leucine-rich receptor-like protein kinase family protein</fullName>
    </submittedName>
</protein>
<dbReference type="Gene3D" id="3.80.10.10">
    <property type="entry name" value="Ribonuclease Inhibitor"/>
    <property type="match status" value="2"/>
</dbReference>
<keyword evidence="2" id="KW-0677">Repeat</keyword>
<sequence length="171" mass="19136">MLALLSFKNNLDDPLGAMDKWNASTPSAPCDWRGIVCFQGRVRELHLPRLQLSGRLTDKLAKLHQLCKLSLHSNSPNGYNSYASPFQKSVFFPNLTNLQVLNLTYNHLSRVISGQVPVSLRVRDLSSNSFSGKILMNFFVTHQLQLINLSFNDFSGVISATIGALQLLQYL</sequence>
<organism evidence="4 5">
    <name type="scientific">Forsythia ovata</name>
    <dbReference type="NCBI Taxonomy" id="205694"/>
    <lineage>
        <taxon>Eukaryota</taxon>
        <taxon>Viridiplantae</taxon>
        <taxon>Streptophyta</taxon>
        <taxon>Embryophyta</taxon>
        <taxon>Tracheophyta</taxon>
        <taxon>Spermatophyta</taxon>
        <taxon>Magnoliopsida</taxon>
        <taxon>eudicotyledons</taxon>
        <taxon>Gunneridae</taxon>
        <taxon>Pentapetalae</taxon>
        <taxon>asterids</taxon>
        <taxon>lamiids</taxon>
        <taxon>Lamiales</taxon>
        <taxon>Oleaceae</taxon>
        <taxon>Forsythieae</taxon>
        <taxon>Forsythia</taxon>
    </lineage>
</organism>